<dbReference type="AlphaFoldDB" id="A0A9W6FVP4"/>
<reference evidence="2" key="1">
    <citation type="submission" date="2022-12" db="EMBL/GenBank/DDBJ databases">
        <title>Reference genome sequencing for broad-spectrum identification of bacterial and archaeal isolates by mass spectrometry.</title>
        <authorList>
            <person name="Sekiguchi Y."/>
            <person name="Tourlousse D.M."/>
        </authorList>
    </citation>
    <scope>NUCLEOTIDE SEQUENCE</scope>
    <source>
        <strain evidence="2">ASRB1</strain>
    </source>
</reference>
<keyword evidence="1" id="KW-0472">Membrane</keyword>
<organism evidence="2 3">
    <name type="scientific">Desulforhabdus amnigena</name>
    <dbReference type="NCBI Taxonomy" id="40218"/>
    <lineage>
        <taxon>Bacteria</taxon>
        <taxon>Pseudomonadati</taxon>
        <taxon>Thermodesulfobacteriota</taxon>
        <taxon>Syntrophobacteria</taxon>
        <taxon>Syntrophobacterales</taxon>
        <taxon>Syntrophobacteraceae</taxon>
        <taxon>Desulforhabdus</taxon>
    </lineage>
</organism>
<proteinExistence type="predicted"/>
<dbReference type="EMBL" id="BSDR01000001">
    <property type="protein sequence ID" value="GLI35703.1"/>
    <property type="molecule type" value="Genomic_DNA"/>
</dbReference>
<name>A0A9W6FVP4_9BACT</name>
<evidence type="ECO:0000313" key="3">
    <source>
        <dbReference type="Proteomes" id="UP001144372"/>
    </source>
</evidence>
<comment type="caution">
    <text evidence="2">The sequence shown here is derived from an EMBL/GenBank/DDBJ whole genome shotgun (WGS) entry which is preliminary data.</text>
</comment>
<accession>A0A9W6FVP4</accession>
<dbReference type="Proteomes" id="UP001144372">
    <property type="component" value="Unassembled WGS sequence"/>
</dbReference>
<evidence type="ECO:0008006" key="4">
    <source>
        <dbReference type="Google" id="ProtNLM"/>
    </source>
</evidence>
<protein>
    <recommendedName>
        <fullName evidence="4">Protein BatD</fullName>
    </recommendedName>
</protein>
<evidence type="ECO:0000256" key="1">
    <source>
        <dbReference type="SAM" id="Phobius"/>
    </source>
</evidence>
<evidence type="ECO:0000313" key="2">
    <source>
        <dbReference type="EMBL" id="GLI35703.1"/>
    </source>
</evidence>
<feature type="transmembrane region" description="Helical" evidence="1">
    <location>
        <begin position="179"/>
        <end position="200"/>
    </location>
</feature>
<keyword evidence="3" id="KW-1185">Reference proteome</keyword>
<gene>
    <name evidence="2" type="ORF">DAMNIGENAA_31360</name>
</gene>
<keyword evidence="1" id="KW-1133">Transmembrane helix</keyword>
<sequence>MSVLLSLHACKSAGSEESQKPPQPVKTIKRVYEEKPLYVRLSVDKDTISVAEQLHLTLEADAPEGYEARFPDLGQKLGEFRITDYKIDPPQLSAENLVRTRRFYTLEPFLAGEYHIAPMEIVFLTKSNAKADSSDLETHTIRTEELTVKVHSLLGEDRNKLEIHPIYGPVELPRSPIPLSYILAMPAAILCIGGCGFWWLKMRKKKNGGEASPPISPHEFAYRQLQEILEENFLDRGEFKLFFSRISDVVRYYIENRFGLHAPKLTTEEFLATVHRKNPFSPEHQRLLDDFLNHCDLVKFAEHHPTGEEAQKSIEACKAFIDATRQEKVRDDSEFIANR</sequence>
<keyword evidence="1" id="KW-0812">Transmembrane</keyword>